<dbReference type="EMBL" id="CP004354">
    <property type="protein sequence ID" value="AGG65827.1"/>
    <property type="molecule type" value="Genomic_DNA"/>
</dbReference>
<keyword evidence="4" id="KW-1185">Reference proteome</keyword>
<reference evidence="3 4" key="1">
    <citation type="submission" date="2013-02" db="EMBL/GenBank/DDBJ databases">
        <title>The complete genome sequence of Corynebacterium callunae DSM 20147.</title>
        <authorList>
            <person name="Ruckert C."/>
            <person name="Albersmeier A."/>
            <person name="Kalinowski J."/>
        </authorList>
    </citation>
    <scope>NUCLEOTIDE SEQUENCE [LARGE SCALE GENOMIC DNA]</scope>
    <source>
        <strain evidence="3 4">DSM 20147</strain>
    </source>
</reference>
<evidence type="ECO:0000313" key="4">
    <source>
        <dbReference type="Proteomes" id="UP000011760"/>
    </source>
</evidence>
<evidence type="ECO:0000313" key="3">
    <source>
        <dbReference type="EMBL" id="AGG65827.1"/>
    </source>
</evidence>
<keyword evidence="2" id="KW-0472">Membrane</keyword>
<feature type="transmembrane region" description="Helical" evidence="2">
    <location>
        <begin position="129"/>
        <end position="151"/>
    </location>
</feature>
<dbReference type="Proteomes" id="UP000011760">
    <property type="component" value="Chromosome"/>
</dbReference>
<proteinExistence type="predicted"/>
<name>M1URY3_9CORY</name>
<dbReference type="RefSeq" id="WP_015650279.1">
    <property type="nucleotide sequence ID" value="NC_020506.1"/>
</dbReference>
<organism evidence="3 4">
    <name type="scientific">Corynebacterium callunae DSM 20147</name>
    <dbReference type="NCBI Taxonomy" id="1121353"/>
    <lineage>
        <taxon>Bacteria</taxon>
        <taxon>Bacillati</taxon>
        <taxon>Actinomycetota</taxon>
        <taxon>Actinomycetes</taxon>
        <taxon>Mycobacteriales</taxon>
        <taxon>Corynebacteriaceae</taxon>
        <taxon>Corynebacterium</taxon>
    </lineage>
</organism>
<accession>M1URY3</accession>
<dbReference type="AlphaFoldDB" id="M1URY3"/>
<dbReference type="KEGG" id="ccn:H924_01865"/>
<evidence type="ECO:0000256" key="1">
    <source>
        <dbReference type="SAM" id="MobiDB-lite"/>
    </source>
</evidence>
<keyword evidence="2" id="KW-1133">Transmembrane helix</keyword>
<sequence length="198" mass="21509">MSILPNLTPKKSSTPSPVEDKEQRTQPAHKGDGGTKGETLQLLFKVWAVMIGLELIHQIFNVVMTFMDPAALRAVAAEQATAEGLSESMVDATVLAATLVMGLINLIVIAILAWMVVVVKKHTKRTPTAFMLLTIFSFFFMLRTLMLFFASPGAMDIPIALYAVDGCIQILIGVSAGIAYALSRSDESIKWLNDSPKP</sequence>
<evidence type="ECO:0000256" key="2">
    <source>
        <dbReference type="SAM" id="Phobius"/>
    </source>
</evidence>
<protein>
    <submittedName>
        <fullName evidence="3">Uncharacterized protein</fullName>
    </submittedName>
</protein>
<keyword evidence="2" id="KW-0812">Transmembrane</keyword>
<dbReference type="OrthoDB" id="4427569at2"/>
<dbReference type="HOGENOM" id="CLU_066177_1_0_11"/>
<dbReference type="STRING" id="1121353.H924_01865"/>
<feature type="transmembrane region" description="Helical" evidence="2">
    <location>
        <begin position="94"/>
        <end position="117"/>
    </location>
</feature>
<feature type="transmembrane region" description="Helical" evidence="2">
    <location>
        <begin position="42"/>
        <end position="60"/>
    </location>
</feature>
<gene>
    <name evidence="3" type="ORF">H924_01865</name>
</gene>
<dbReference type="PATRIC" id="fig|1121353.3.peg.388"/>
<feature type="transmembrane region" description="Helical" evidence="2">
    <location>
        <begin position="157"/>
        <end position="182"/>
    </location>
</feature>
<feature type="compositionally biased region" description="Basic and acidic residues" evidence="1">
    <location>
        <begin position="18"/>
        <end position="35"/>
    </location>
</feature>
<feature type="region of interest" description="Disordered" evidence="1">
    <location>
        <begin position="1"/>
        <end position="35"/>
    </location>
</feature>
<dbReference type="eggNOG" id="ENOG5031IPG">
    <property type="taxonomic scope" value="Bacteria"/>
</dbReference>